<reference evidence="2 3" key="1">
    <citation type="submission" date="2014-07" db="EMBL/GenBank/DDBJ databases">
        <title>Methanogenic archaea and the global carbon cycle.</title>
        <authorList>
            <person name="Henriksen J.R."/>
            <person name="Luke J."/>
            <person name="Reinhart S."/>
            <person name="Benedict M.N."/>
            <person name="Youngblut N.D."/>
            <person name="Metcalf M.E."/>
            <person name="Whitaker R.J."/>
            <person name="Metcalf W.W."/>
        </authorList>
    </citation>
    <scope>NUCLEOTIDE SEQUENCE [LARGE SCALE GENOMIC DNA]</scope>
    <source>
        <strain evidence="2 3">Z-7289</strain>
    </source>
</reference>
<dbReference type="HOGENOM" id="CLU_2748201_0_0_2"/>
<dbReference type="EMBL" id="CP009515">
    <property type="protein sequence ID" value="AKB75977.1"/>
    <property type="molecule type" value="Genomic_DNA"/>
</dbReference>
<proteinExistence type="predicted"/>
<keyword evidence="3" id="KW-1185">Reference proteome</keyword>
<accession>A0A0E3S8W7</accession>
<evidence type="ECO:0000313" key="2">
    <source>
        <dbReference type="EMBL" id="AKB75977.1"/>
    </source>
</evidence>
<dbReference type="KEGG" id="mls:MSLAZ_2716"/>
<evidence type="ECO:0000313" key="3">
    <source>
        <dbReference type="Proteomes" id="UP000033072"/>
    </source>
</evidence>
<gene>
    <name evidence="2" type="ORF">MSLAZ_2716</name>
</gene>
<dbReference type="AlphaFoldDB" id="A0A0E3S8W7"/>
<dbReference type="Proteomes" id="UP000033072">
    <property type="component" value="Chromosome"/>
</dbReference>
<sequence>MERFPVENQAVSTSRTTREKEWHKGSTKNISKYCKGQMDMSIQSRGTAFPPALKQQGFLPFKCDFEVNDR</sequence>
<evidence type="ECO:0000256" key="1">
    <source>
        <dbReference type="SAM" id="MobiDB-lite"/>
    </source>
</evidence>
<organism evidence="2 3">
    <name type="scientific">Methanosarcina lacustris Z-7289</name>
    <dbReference type="NCBI Taxonomy" id="1434111"/>
    <lineage>
        <taxon>Archaea</taxon>
        <taxon>Methanobacteriati</taxon>
        <taxon>Methanobacteriota</taxon>
        <taxon>Stenosarchaea group</taxon>
        <taxon>Methanomicrobia</taxon>
        <taxon>Methanosarcinales</taxon>
        <taxon>Methanosarcinaceae</taxon>
        <taxon>Methanosarcina</taxon>
    </lineage>
</organism>
<protein>
    <submittedName>
        <fullName evidence="2">Uncharacterized protein</fullName>
    </submittedName>
</protein>
<name>A0A0E3S8W7_9EURY</name>
<feature type="region of interest" description="Disordered" evidence="1">
    <location>
        <begin position="1"/>
        <end position="26"/>
    </location>
</feature>